<dbReference type="PIRSF" id="PIRSF006054">
    <property type="entry name" value="UCP006054"/>
    <property type="match status" value="1"/>
</dbReference>
<feature type="transmembrane region" description="Helical" evidence="2">
    <location>
        <begin position="317"/>
        <end position="337"/>
    </location>
</feature>
<dbReference type="Pfam" id="PF03313">
    <property type="entry name" value="SDH_alpha"/>
    <property type="match status" value="1"/>
</dbReference>
<dbReference type="InterPro" id="IPR021144">
    <property type="entry name" value="UPF0597"/>
</dbReference>
<keyword evidence="2" id="KW-0812">Transmembrane</keyword>
<keyword evidence="2" id="KW-1133">Transmembrane helix</keyword>
<evidence type="ECO:0000313" key="4">
    <source>
        <dbReference type="EMBL" id="AMD90667.1"/>
    </source>
</evidence>
<organism evidence="4 5">
    <name type="scientific">Desulfovibrio fairfieldensis</name>
    <dbReference type="NCBI Taxonomy" id="44742"/>
    <lineage>
        <taxon>Bacteria</taxon>
        <taxon>Pseudomonadati</taxon>
        <taxon>Thermodesulfobacteriota</taxon>
        <taxon>Desulfovibrionia</taxon>
        <taxon>Desulfovibrionales</taxon>
        <taxon>Desulfovibrionaceae</taxon>
        <taxon>Desulfovibrio</taxon>
    </lineage>
</organism>
<dbReference type="HAMAP" id="MF_01845">
    <property type="entry name" value="UPF0597"/>
    <property type="match status" value="1"/>
</dbReference>
<dbReference type="PANTHER" id="PTHR30501">
    <property type="entry name" value="UPF0597 PROTEIN YHAM"/>
    <property type="match status" value="1"/>
</dbReference>
<keyword evidence="5" id="KW-1185">Reference proteome</keyword>
<sequence>MNPSKQAFLDLIHQEVVPALGCTEPIAVALTAAKAAETLGAVPERLCVEVSANLLKNGMGVMVPGTGEMGLNIAAAAGALGGKSALGLECLRDLTPAQVDAAGAMLKAGRVELKLPGNDLLLYCTVTAAAAGHTAKAELRDSHANITRVWRDGELIFEKEDAAGAENRSAAGEDWPLTLAGIYEFAATAPLQDIAFILEAARMNRQVAEEGLTRQYGLAVGKSMDAQVRRRILADDMPTFAVKLTAAAADARMAGVMMPVMSNSGSGNQGITCTMPVVACAIRQEKSDEELARALIMSHLASIHIKHHLGRLSAHCGAMVAGTAAACGIAMLLGGGLKEMEMTVRNMVGNIAGMICDGAKSSCALKVASAVGAGIQAVMLAMEGSAVPGNEGIVDEDIEICIANLGRLGSTGMRETDKVILDIMLHKK</sequence>
<dbReference type="GO" id="GO:0019450">
    <property type="term" value="P:L-cysteine catabolic process to pyruvate"/>
    <property type="evidence" value="ECO:0007669"/>
    <property type="project" value="TreeGrafter"/>
</dbReference>
<dbReference type="KEGG" id="dfi:AXF13_11345"/>
<proteinExistence type="inferred from homology"/>
<dbReference type="EMBL" id="CP014229">
    <property type="protein sequence ID" value="AMD90667.1"/>
    <property type="molecule type" value="Genomic_DNA"/>
</dbReference>
<evidence type="ECO:0000313" key="5">
    <source>
        <dbReference type="Proteomes" id="UP000069241"/>
    </source>
</evidence>
<dbReference type="Proteomes" id="UP000069241">
    <property type="component" value="Chromosome"/>
</dbReference>
<dbReference type="GO" id="GO:0080146">
    <property type="term" value="F:L-cysteine desulfhydrase activity"/>
    <property type="evidence" value="ECO:0007669"/>
    <property type="project" value="TreeGrafter"/>
</dbReference>
<keyword evidence="2" id="KW-0472">Membrane</keyword>
<comment type="similarity">
    <text evidence="1">Belongs to the UPF0597 family.</text>
</comment>
<dbReference type="PANTHER" id="PTHR30501:SF2">
    <property type="entry name" value="UPF0597 PROTEIN YHAM"/>
    <property type="match status" value="1"/>
</dbReference>
<evidence type="ECO:0000256" key="1">
    <source>
        <dbReference type="HAMAP-Rule" id="MF_01845"/>
    </source>
</evidence>
<evidence type="ECO:0000259" key="3">
    <source>
        <dbReference type="Pfam" id="PF03313"/>
    </source>
</evidence>
<protein>
    <recommendedName>
        <fullName evidence="1">UPF0597 protein AXF13_11345</fullName>
    </recommendedName>
</protein>
<reference evidence="5" key="1">
    <citation type="submission" date="2016-02" db="EMBL/GenBank/DDBJ databases">
        <authorList>
            <person name="Holder M.E."/>
            <person name="Ajami N.J."/>
            <person name="Petrosino J.F."/>
        </authorList>
    </citation>
    <scope>NUCLEOTIDE SEQUENCE [LARGE SCALE GENOMIC DNA]</scope>
    <source>
        <strain evidence="5">CCUG 45958</strain>
    </source>
</reference>
<gene>
    <name evidence="4" type="ORF">AXF13_11345</name>
</gene>
<accession>A0A0X8JKZ0</accession>
<feature type="domain" description="Serine dehydratase-like alpha subunit" evidence="3">
    <location>
        <begin position="160"/>
        <end position="422"/>
    </location>
</feature>
<evidence type="ECO:0000256" key="2">
    <source>
        <dbReference type="SAM" id="Phobius"/>
    </source>
</evidence>
<dbReference type="AlphaFoldDB" id="A0A0X8JKZ0"/>
<name>A0A0X8JKZ0_9BACT</name>
<dbReference type="RefSeq" id="WP_062253360.1">
    <property type="nucleotide sequence ID" value="NZ_CP014229.1"/>
</dbReference>
<dbReference type="InterPro" id="IPR005130">
    <property type="entry name" value="Ser_deHydtase-like_asu"/>
</dbReference>